<keyword evidence="3" id="KW-1185">Reference proteome</keyword>
<dbReference type="Proteomes" id="UP000190080">
    <property type="component" value="Unassembled WGS sequence"/>
</dbReference>
<dbReference type="OrthoDB" id="1925681at2"/>
<gene>
    <name evidence="2" type="ORF">CLORY_32400</name>
</gene>
<keyword evidence="1" id="KW-0472">Membrane</keyword>
<dbReference type="RefSeq" id="WP_079426387.1">
    <property type="nucleotide sequence ID" value="NZ_MZGV01000042.1"/>
</dbReference>
<sequence length="147" mass="17419">MKQKIKVSLLVILVLTISIIAFLFIRLNAVYTEIIKINWNIKLPMPYKQIYSIDSGPSFHGDGERYHIFKYKNEVKLSRSVDWYDDKNKSVEASAKKVLLTLGVSKYHAPNFKHNYKYFVKYKNKNSKMYLIFDIDTRKLYVIENII</sequence>
<name>A0A1V4IHW5_9CLOT</name>
<protein>
    <submittedName>
        <fullName evidence="2">Uncharacterized protein</fullName>
    </submittedName>
</protein>
<keyword evidence="1" id="KW-0812">Transmembrane</keyword>
<organism evidence="2 3">
    <name type="scientific">Clostridium oryzae</name>
    <dbReference type="NCBI Taxonomy" id="1450648"/>
    <lineage>
        <taxon>Bacteria</taxon>
        <taxon>Bacillati</taxon>
        <taxon>Bacillota</taxon>
        <taxon>Clostridia</taxon>
        <taxon>Eubacteriales</taxon>
        <taxon>Clostridiaceae</taxon>
        <taxon>Clostridium</taxon>
    </lineage>
</organism>
<keyword evidence="1" id="KW-1133">Transmembrane helix</keyword>
<feature type="transmembrane region" description="Helical" evidence="1">
    <location>
        <begin position="7"/>
        <end position="27"/>
    </location>
</feature>
<accession>A0A1V4IHW5</accession>
<evidence type="ECO:0000313" key="2">
    <source>
        <dbReference type="EMBL" id="OPJ59592.1"/>
    </source>
</evidence>
<comment type="caution">
    <text evidence="2">The sequence shown here is derived from an EMBL/GenBank/DDBJ whole genome shotgun (WGS) entry which is preliminary data.</text>
</comment>
<proteinExistence type="predicted"/>
<dbReference type="EMBL" id="MZGV01000042">
    <property type="protein sequence ID" value="OPJ59592.1"/>
    <property type="molecule type" value="Genomic_DNA"/>
</dbReference>
<evidence type="ECO:0000256" key="1">
    <source>
        <dbReference type="SAM" id="Phobius"/>
    </source>
</evidence>
<evidence type="ECO:0000313" key="3">
    <source>
        <dbReference type="Proteomes" id="UP000190080"/>
    </source>
</evidence>
<reference evidence="2 3" key="1">
    <citation type="submission" date="2017-03" db="EMBL/GenBank/DDBJ databases">
        <title>Genome sequence of Clostridium oryzae DSM 28571.</title>
        <authorList>
            <person name="Poehlein A."/>
            <person name="Daniel R."/>
        </authorList>
    </citation>
    <scope>NUCLEOTIDE SEQUENCE [LARGE SCALE GENOMIC DNA]</scope>
    <source>
        <strain evidence="2 3">DSM 28571</strain>
    </source>
</reference>
<dbReference type="AlphaFoldDB" id="A0A1V4IHW5"/>